<organism evidence="4 5">
    <name type="scientific">Saponaria officinalis</name>
    <name type="common">Common soapwort</name>
    <name type="synonym">Lychnis saponaria</name>
    <dbReference type="NCBI Taxonomy" id="3572"/>
    <lineage>
        <taxon>Eukaryota</taxon>
        <taxon>Viridiplantae</taxon>
        <taxon>Streptophyta</taxon>
        <taxon>Embryophyta</taxon>
        <taxon>Tracheophyta</taxon>
        <taxon>Spermatophyta</taxon>
        <taxon>Magnoliopsida</taxon>
        <taxon>eudicotyledons</taxon>
        <taxon>Gunneridae</taxon>
        <taxon>Pentapetalae</taxon>
        <taxon>Caryophyllales</taxon>
        <taxon>Caryophyllaceae</taxon>
        <taxon>Caryophylleae</taxon>
        <taxon>Saponaria</taxon>
    </lineage>
</organism>
<comment type="caution">
    <text evidence="4">The sequence shown here is derived from an EMBL/GenBank/DDBJ whole genome shotgun (WGS) entry which is preliminary data.</text>
</comment>
<keyword evidence="5" id="KW-1185">Reference proteome</keyword>
<keyword evidence="1" id="KW-0677">Repeat</keyword>
<proteinExistence type="predicted"/>
<evidence type="ECO:0000313" key="5">
    <source>
        <dbReference type="Proteomes" id="UP001443914"/>
    </source>
</evidence>
<dbReference type="NCBIfam" id="TIGR00756">
    <property type="entry name" value="PPR"/>
    <property type="match status" value="4"/>
</dbReference>
<dbReference type="PANTHER" id="PTHR47926">
    <property type="entry name" value="PENTATRICOPEPTIDE REPEAT-CONTAINING PROTEIN"/>
    <property type="match status" value="1"/>
</dbReference>
<dbReference type="AlphaFoldDB" id="A0AAW1GS11"/>
<sequence length="527" mass="58631">MNFWYPSRWHLKIKNSKFASLQTLIHFKGFVTRRLQQCSEVKSLNNALRVLDLVSPKTAPNKNQQVSQLIQDFLQTRSKKLTERETSSDFASPEPRGQGPCDLKPSSVFSEDEPDAGVFGLHRNGMRIDCAMLSYAVSDCGFKGHLRCGTQLQCLAIRVGFFTNVYVGSSLISMYSKCGDLCSAKMVFDELPVRNVVSWTALISGFAQEFQIDVCLELYQQMKNSSLKPNDYTLTSLLSACIGCSSLGYGKNAHSQAILFGLDSYVHVANALISMYCKCGNVGDALCVFEAMHGKDIVSWNSMIAGYALHGLAWKAIDLFEQMKKLRVKPDSISFLGILSSCRHVGLVREGYTYFNSMVDYGVEPNLGHYSCIVDLLGRAGLVEEGRKFILGMPIKPNAVIWGSLLSSCRLHDNVWIGIEAAENRLALEPTCAATHVQLAKLYARVGLWDQVAKVWKSMKNVDLRTEPGYSCIEIGNEVRSFRADDSANSNMNEVLLMLDSLMDQMTSDSVPKIHEELDVDLCFLVS</sequence>
<dbReference type="InterPro" id="IPR046848">
    <property type="entry name" value="E_motif"/>
</dbReference>
<dbReference type="GO" id="GO:0003723">
    <property type="term" value="F:RNA binding"/>
    <property type="evidence" value="ECO:0007669"/>
    <property type="project" value="InterPro"/>
</dbReference>
<feature type="region of interest" description="Disordered" evidence="3">
    <location>
        <begin position="83"/>
        <end position="105"/>
    </location>
</feature>
<gene>
    <name evidence="4" type="ORF">RND81_14G093500</name>
</gene>
<dbReference type="InterPro" id="IPR046960">
    <property type="entry name" value="PPR_At4g14850-like_plant"/>
</dbReference>
<dbReference type="Gene3D" id="1.25.40.10">
    <property type="entry name" value="Tetratricopeptide repeat domain"/>
    <property type="match status" value="3"/>
</dbReference>
<evidence type="ECO:0000256" key="1">
    <source>
        <dbReference type="ARBA" id="ARBA00022737"/>
    </source>
</evidence>
<name>A0AAW1GS11_SAPOF</name>
<evidence type="ECO:0008006" key="6">
    <source>
        <dbReference type="Google" id="ProtNLM"/>
    </source>
</evidence>
<protein>
    <recommendedName>
        <fullName evidence="6">Pentatricopeptide repeat-containing protein</fullName>
    </recommendedName>
</protein>
<dbReference type="FunFam" id="1.25.40.10:FF:000378">
    <property type="entry name" value="Pentatricopeptide repeat-containing protein mitochondrial"/>
    <property type="match status" value="1"/>
</dbReference>
<dbReference type="InterPro" id="IPR002885">
    <property type="entry name" value="PPR_rpt"/>
</dbReference>
<dbReference type="PROSITE" id="PS51375">
    <property type="entry name" value="PPR"/>
    <property type="match status" value="3"/>
</dbReference>
<feature type="repeat" description="PPR" evidence="2">
    <location>
        <begin position="296"/>
        <end position="330"/>
    </location>
</feature>
<evidence type="ECO:0000256" key="3">
    <source>
        <dbReference type="SAM" id="MobiDB-lite"/>
    </source>
</evidence>
<accession>A0AAW1GS11</accession>
<dbReference type="EMBL" id="JBDFQZ010000014">
    <property type="protein sequence ID" value="KAK9665146.1"/>
    <property type="molecule type" value="Genomic_DNA"/>
</dbReference>
<feature type="repeat" description="PPR" evidence="2">
    <location>
        <begin position="195"/>
        <end position="229"/>
    </location>
</feature>
<dbReference type="Pfam" id="PF20431">
    <property type="entry name" value="E_motif"/>
    <property type="match status" value="1"/>
</dbReference>
<dbReference type="PANTHER" id="PTHR47926:SF438">
    <property type="entry name" value="PENTATRICOPEPTIDE REPEAT-CONTAINING PROTEIN"/>
    <property type="match status" value="1"/>
</dbReference>
<dbReference type="InterPro" id="IPR011990">
    <property type="entry name" value="TPR-like_helical_dom_sf"/>
</dbReference>
<reference evidence="4" key="1">
    <citation type="submission" date="2024-03" db="EMBL/GenBank/DDBJ databases">
        <title>WGS assembly of Saponaria officinalis var. Norfolk2.</title>
        <authorList>
            <person name="Jenkins J."/>
            <person name="Shu S."/>
            <person name="Grimwood J."/>
            <person name="Barry K."/>
            <person name="Goodstein D."/>
            <person name="Schmutz J."/>
            <person name="Leebens-Mack J."/>
            <person name="Osbourn A."/>
        </authorList>
    </citation>
    <scope>NUCLEOTIDE SEQUENCE [LARGE SCALE GENOMIC DNA]</scope>
    <source>
        <strain evidence="4">JIC</strain>
    </source>
</reference>
<dbReference type="GO" id="GO:0009451">
    <property type="term" value="P:RNA modification"/>
    <property type="evidence" value="ECO:0007669"/>
    <property type="project" value="InterPro"/>
</dbReference>
<dbReference type="FunFam" id="1.25.40.10:FF:000073">
    <property type="entry name" value="Pentatricopeptide repeat-containing protein chloroplastic"/>
    <property type="match status" value="1"/>
</dbReference>
<feature type="repeat" description="PPR" evidence="2">
    <location>
        <begin position="331"/>
        <end position="365"/>
    </location>
</feature>
<evidence type="ECO:0000256" key="2">
    <source>
        <dbReference type="PROSITE-ProRule" id="PRU00708"/>
    </source>
</evidence>
<dbReference type="Pfam" id="PF13041">
    <property type="entry name" value="PPR_2"/>
    <property type="match status" value="2"/>
</dbReference>
<evidence type="ECO:0000313" key="4">
    <source>
        <dbReference type="EMBL" id="KAK9665146.1"/>
    </source>
</evidence>
<dbReference type="Proteomes" id="UP001443914">
    <property type="component" value="Unassembled WGS sequence"/>
</dbReference>